<gene>
    <name evidence="1" type="ORF">ACFFQV_11605</name>
</gene>
<protein>
    <submittedName>
        <fullName evidence="1">Uncharacterized protein</fullName>
    </submittedName>
</protein>
<name>A0ABV5SRG6_9MICO</name>
<accession>A0ABV5SRG6</accession>
<evidence type="ECO:0000313" key="2">
    <source>
        <dbReference type="Proteomes" id="UP001589667"/>
    </source>
</evidence>
<dbReference type="RefSeq" id="WP_157422384.1">
    <property type="nucleotide sequence ID" value="NZ_BAAANI010000002.1"/>
</dbReference>
<reference evidence="1 2" key="1">
    <citation type="submission" date="2024-09" db="EMBL/GenBank/DDBJ databases">
        <authorList>
            <person name="Sun Q."/>
            <person name="Mori K."/>
        </authorList>
    </citation>
    <scope>NUCLEOTIDE SEQUENCE [LARGE SCALE GENOMIC DNA]</scope>
    <source>
        <strain evidence="1 2">JCM 14321</strain>
    </source>
</reference>
<keyword evidence="2" id="KW-1185">Reference proteome</keyword>
<dbReference type="Proteomes" id="UP001589667">
    <property type="component" value="Unassembled WGS sequence"/>
</dbReference>
<proteinExistence type="predicted"/>
<dbReference type="EMBL" id="JBHMBL010000002">
    <property type="protein sequence ID" value="MFB9642935.1"/>
    <property type="molecule type" value="Genomic_DNA"/>
</dbReference>
<comment type="caution">
    <text evidence="1">The sequence shown here is derived from an EMBL/GenBank/DDBJ whole genome shotgun (WGS) entry which is preliminary data.</text>
</comment>
<sequence length="274" mass="29445">MTIATMTDARDLSRFDELPVELIDELPDAGDATTTRRSGLGNSFDRVQSGIQGWLRHWEPLQLPAFTAVRDVMPADDRGRSSLHAATTRPDGAVRLTASVYDRPNRSGGPLAWSRNWASLAVLPPAREAGRLFYRFSAASRLVLDGQAELSLVSTSVNFGVVADAAKQSPFQTPGFAAPLVRPLVGVQCRADVDATSSQTFEGSIAVRQGDTPAMAFVIGTDLLFENGWVRMHEGSSTWIGPSKAGASGTIEFRYAPAALLRLLGHLDDPHTVG</sequence>
<evidence type="ECO:0000313" key="1">
    <source>
        <dbReference type="EMBL" id="MFB9642935.1"/>
    </source>
</evidence>
<organism evidence="1 2">
    <name type="scientific">Agromyces lapidis</name>
    <dbReference type="NCBI Taxonomy" id="279574"/>
    <lineage>
        <taxon>Bacteria</taxon>
        <taxon>Bacillati</taxon>
        <taxon>Actinomycetota</taxon>
        <taxon>Actinomycetes</taxon>
        <taxon>Micrococcales</taxon>
        <taxon>Microbacteriaceae</taxon>
        <taxon>Agromyces</taxon>
    </lineage>
</organism>